<name>A0A7K1GGS7_9FLAO</name>
<dbReference type="EMBL" id="WJYA01000010">
    <property type="protein sequence ID" value="MTE28311.1"/>
    <property type="molecule type" value="Genomic_DNA"/>
</dbReference>
<sequence>MYFVYSMKLRLLFISVFIIGASVLTFAQNANELLCKVLDFETKYPVSFATIKFDDVQNGVIADEDGEFRLPIDYKSSGKTIIISSIGFETLRINAGSFNLNTINKIYLRPKVEELSAVLVVAQAKSITYAPETIIKEAIKRIPFNYPRTPHSYMAYYRDYQLVNNNYYNLNEFILETFDAGFQTNKFRNSENRTALYSYDLNDDYYLDSLLLKSVYGQAKVINKDESAQFNTALENELEILNGHNAIRNFDIPSFSFVDTFRDDFVNNHDFKLEGIKYIEDTPLFEISFASKNTEVAKFRAKGTIYIAKGDYAIYKIEYKMIENENFAQYKIQSGNSTKFELRERLNTLYEVNVEYKPYNDKMYLNYITFNNRFIIKEPNPFKVSDFEFDPNDQAFYISFNKAVDESSIARKSRFRVLYKDKKLIIKDIELVKPKMVKIHVLDWAAGTGASLEEVKSEDFSYRVKKIKDATGAKLNKDSKLLGYQFREFFTQEIFEDKKPNNNLIFVTKTLPILDTRVNPPTFDIDKYWVNSPLKKTKGGDL</sequence>
<evidence type="ECO:0000313" key="1">
    <source>
        <dbReference type="EMBL" id="MTE28311.1"/>
    </source>
</evidence>
<dbReference type="InterPro" id="IPR008969">
    <property type="entry name" value="CarboxyPept-like_regulatory"/>
</dbReference>
<dbReference type="Proteomes" id="UP000447545">
    <property type="component" value="Unassembled WGS sequence"/>
</dbReference>
<gene>
    <name evidence="1" type="ORF">F1003_15345</name>
</gene>
<reference evidence="1 2" key="1">
    <citation type="submission" date="2019-11" db="EMBL/GenBank/DDBJ databases">
        <title>Winogradskyella ouciana sp. nov., isolated from the hadal seawater of the Mariana Trench.</title>
        <authorList>
            <person name="Liu R."/>
        </authorList>
    </citation>
    <scope>NUCLEOTIDE SEQUENCE [LARGE SCALE GENOMIC DNA]</scope>
    <source>
        <strain evidence="1 2">ZXX205</strain>
    </source>
</reference>
<keyword evidence="2" id="KW-1185">Reference proteome</keyword>
<protein>
    <recommendedName>
        <fullName evidence="3">CarboxypepD_reg-like domain-containing protein</fullName>
    </recommendedName>
</protein>
<dbReference type="Pfam" id="PF13715">
    <property type="entry name" value="CarbopepD_reg_2"/>
    <property type="match status" value="1"/>
</dbReference>
<evidence type="ECO:0000313" key="2">
    <source>
        <dbReference type="Proteomes" id="UP000447545"/>
    </source>
</evidence>
<dbReference type="SUPFAM" id="SSF49464">
    <property type="entry name" value="Carboxypeptidase regulatory domain-like"/>
    <property type="match status" value="1"/>
</dbReference>
<accession>A0A7K1GGS7</accession>
<proteinExistence type="predicted"/>
<dbReference type="AlphaFoldDB" id="A0A7K1GGS7"/>
<comment type="caution">
    <text evidence="1">The sequence shown here is derived from an EMBL/GenBank/DDBJ whole genome shotgun (WGS) entry which is preliminary data.</text>
</comment>
<evidence type="ECO:0008006" key="3">
    <source>
        <dbReference type="Google" id="ProtNLM"/>
    </source>
</evidence>
<organism evidence="1 2">
    <name type="scientific">Winogradskyella ouciana</name>
    <dbReference type="NCBI Taxonomy" id="2608631"/>
    <lineage>
        <taxon>Bacteria</taxon>
        <taxon>Pseudomonadati</taxon>
        <taxon>Bacteroidota</taxon>
        <taxon>Flavobacteriia</taxon>
        <taxon>Flavobacteriales</taxon>
        <taxon>Flavobacteriaceae</taxon>
        <taxon>Winogradskyella</taxon>
    </lineage>
</organism>